<evidence type="ECO:0000256" key="4">
    <source>
        <dbReference type="ARBA" id="ARBA00010459"/>
    </source>
</evidence>
<keyword evidence="6" id="KW-0808">Transferase</keyword>
<dbReference type="PANTHER" id="PTHR10689:SF6">
    <property type="entry name" value="MICROSOMAL GLUTATHIONE S-TRANSFERASE 1"/>
    <property type="match status" value="1"/>
</dbReference>
<evidence type="ECO:0000313" key="17">
    <source>
        <dbReference type="EMBL" id="CAE2339200.1"/>
    </source>
</evidence>
<evidence type="ECO:0000256" key="15">
    <source>
        <dbReference type="ARBA" id="ARBA00039397"/>
    </source>
</evidence>
<comment type="catalytic activity">
    <reaction evidence="16">
        <text>RX + glutathione = an S-substituted glutathione + a halide anion + H(+)</text>
        <dbReference type="Rhea" id="RHEA:16437"/>
        <dbReference type="ChEBI" id="CHEBI:15378"/>
        <dbReference type="ChEBI" id="CHEBI:16042"/>
        <dbReference type="ChEBI" id="CHEBI:17792"/>
        <dbReference type="ChEBI" id="CHEBI:57925"/>
        <dbReference type="ChEBI" id="CHEBI:90779"/>
        <dbReference type="EC" id="2.5.1.18"/>
    </reaction>
    <physiologicalReaction direction="left-to-right" evidence="16">
        <dbReference type="Rhea" id="RHEA:16438"/>
    </physiologicalReaction>
</comment>
<evidence type="ECO:0000256" key="9">
    <source>
        <dbReference type="ARBA" id="ARBA00022824"/>
    </source>
</evidence>
<organism evidence="17">
    <name type="scientific">Paramoeba aestuarina</name>
    <dbReference type="NCBI Taxonomy" id="180227"/>
    <lineage>
        <taxon>Eukaryota</taxon>
        <taxon>Amoebozoa</taxon>
        <taxon>Discosea</taxon>
        <taxon>Flabellinia</taxon>
        <taxon>Dactylopodida</taxon>
        <taxon>Paramoebidae</taxon>
        <taxon>Paramoeba</taxon>
    </lineage>
</organism>
<comment type="function">
    <text evidence="1">Conjugation of reduced glutathione to a wide number of exogenous and endogenous hydrophobic electrophiles.</text>
</comment>
<dbReference type="InterPro" id="IPR001129">
    <property type="entry name" value="Membr-assoc_MAPEG"/>
</dbReference>
<dbReference type="PANTHER" id="PTHR10689">
    <property type="entry name" value="MICROSOMAL GLUTATHIONE S-TRANSFERASE 1"/>
    <property type="match status" value="1"/>
</dbReference>
<dbReference type="GO" id="GO:0005741">
    <property type="term" value="C:mitochondrial outer membrane"/>
    <property type="evidence" value="ECO:0007669"/>
    <property type="project" value="UniProtKB-SubCell"/>
</dbReference>
<keyword evidence="10" id="KW-1133">Transmembrane helix</keyword>
<evidence type="ECO:0000256" key="8">
    <source>
        <dbReference type="ARBA" id="ARBA00022787"/>
    </source>
</evidence>
<comment type="similarity">
    <text evidence="4">Belongs to the MAPEG family.</text>
</comment>
<keyword evidence="12" id="KW-0496">Mitochondrion</keyword>
<evidence type="ECO:0000256" key="12">
    <source>
        <dbReference type="ARBA" id="ARBA00023128"/>
    </source>
</evidence>
<dbReference type="EMBL" id="HBKR01039009">
    <property type="protein sequence ID" value="CAE2339200.1"/>
    <property type="molecule type" value="Transcribed_RNA"/>
</dbReference>
<evidence type="ECO:0000313" key="18">
    <source>
        <dbReference type="EMBL" id="CAE2339217.1"/>
    </source>
</evidence>
<dbReference type="InterPro" id="IPR040162">
    <property type="entry name" value="MGST1-like"/>
</dbReference>
<reference evidence="17" key="1">
    <citation type="submission" date="2021-01" db="EMBL/GenBank/DDBJ databases">
        <authorList>
            <person name="Corre E."/>
            <person name="Pelletier E."/>
            <person name="Niang G."/>
            <person name="Scheremetjew M."/>
            <person name="Finn R."/>
            <person name="Kale V."/>
            <person name="Holt S."/>
            <person name="Cochrane G."/>
            <person name="Meng A."/>
            <person name="Brown T."/>
            <person name="Cohen L."/>
        </authorList>
    </citation>
    <scope>NUCLEOTIDE SEQUENCE</scope>
    <source>
        <strain evidence="17">SoJaBio B1-5/56/2</strain>
    </source>
</reference>
<evidence type="ECO:0000256" key="1">
    <source>
        <dbReference type="ARBA" id="ARBA00003701"/>
    </source>
</evidence>
<accession>A0A6U3DZY3</accession>
<evidence type="ECO:0000256" key="2">
    <source>
        <dbReference type="ARBA" id="ARBA00004294"/>
    </source>
</evidence>
<sequence length="154" mass="17012">MTTVVRVDYKSLKCAVVCTSVLYLKWVVTAFKEGKAKAKYGARAPEDHFIPGSPEQNFKGADSEKAKQELSRWARITGNDLENIPFGLIIIWASLIADVPSNVLVRAASAFTVARLGHTFFYAKGKLWGRIFSHLVAQASLFTLLGASVKKVFF</sequence>
<dbReference type="InterPro" id="IPR023352">
    <property type="entry name" value="MAPEG-like_dom_sf"/>
</dbReference>
<protein>
    <recommendedName>
        <fullName evidence="15">Microsomal glutathione S-transferase 1</fullName>
        <ecNumber evidence="5">2.5.1.18</ecNumber>
    </recommendedName>
</protein>
<dbReference type="EMBL" id="HBKR01039020">
    <property type="protein sequence ID" value="CAE2339217.1"/>
    <property type="molecule type" value="Transcribed_RNA"/>
</dbReference>
<keyword evidence="9" id="KW-0256">Endoplasmic reticulum</keyword>
<evidence type="ECO:0000256" key="14">
    <source>
        <dbReference type="ARBA" id="ARBA00038540"/>
    </source>
</evidence>
<dbReference type="GO" id="GO:0005789">
    <property type="term" value="C:endoplasmic reticulum membrane"/>
    <property type="evidence" value="ECO:0007669"/>
    <property type="project" value="UniProtKB-SubCell"/>
</dbReference>
<comment type="subunit">
    <text evidence="14">Homotrimer; The trimer binds only one molecule of glutathione.</text>
</comment>
<gene>
    <name evidence="17" type="ORF">NAES01612_LOCUS25492</name>
    <name evidence="18" type="ORF">NAES01612_LOCUS25497</name>
</gene>
<proteinExistence type="inferred from homology"/>
<dbReference type="SUPFAM" id="SSF161084">
    <property type="entry name" value="MAPEG domain-like"/>
    <property type="match status" value="1"/>
</dbReference>
<keyword evidence="8" id="KW-1000">Mitochondrion outer membrane</keyword>
<evidence type="ECO:0000256" key="13">
    <source>
        <dbReference type="ARBA" id="ARBA00023136"/>
    </source>
</evidence>
<evidence type="ECO:0000256" key="7">
    <source>
        <dbReference type="ARBA" id="ARBA00022692"/>
    </source>
</evidence>
<comment type="subcellular location">
    <subcellularLocation>
        <location evidence="3">Endoplasmic reticulum membrane</location>
        <topology evidence="3">Multi-pass membrane protein</topology>
    </subcellularLocation>
    <subcellularLocation>
        <location evidence="2">Mitochondrion outer membrane</location>
    </subcellularLocation>
</comment>
<keyword evidence="13" id="KW-0472">Membrane</keyword>
<keyword evidence="11" id="KW-0007">Acetylation</keyword>
<evidence type="ECO:0000256" key="10">
    <source>
        <dbReference type="ARBA" id="ARBA00022989"/>
    </source>
</evidence>
<dbReference type="EC" id="2.5.1.18" evidence="5"/>
<dbReference type="Pfam" id="PF01124">
    <property type="entry name" value="MAPEG"/>
    <property type="match status" value="1"/>
</dbReference>
<evidence type="ECO:0000256" key="11">
    <source>
        <dbReference type="ARBA" id="ARBA00022990"/>
    </source>
</evidence>
<evidence type="ECO:0000256" key="3">
    <source>
        <dbReference type="ARBA" id="ARBA00004477"/>
    </source>
</evidence>
<keyword evidence="7" id="KW-0812">Transmembrane</keyword>
<evidence type="ECO:0000256" key="16">
    <source>
        <dbReference type="ARBA" id="ARBA00049385"/>
    </source>
</evidence>
<name>A0A6U3DZY3_9EUKA</name>
<evidence type="ECO:0000256" key="5">
    <source>
        <dbReference type="ARBA" id="ARBA00012452"/>
    </source>
</evidence>
<dbReference type="Gene3D" id="1.20.120.550">
    <property type="entry name" value="Membrane associated eicosanoid/glutathione metabolism-like domain"/>
    <property type="match status" value="1"/>
</dbReference>
<dbReference type="AlphaFoldDB" id="A0A6U3DZY3"/>
<dbReference type="GO" id="GO:0004364">
    <property type="term" value="F:glutathione transferase activity"/>
    <property type="evidence" value="ECO:0007669"/>
    <property type="project" value="UniProtKB-EC"/>
</dbReference>
<evidence type="ECO:0000256" key="6">
    <source>
        <dbReference type="ARBA" id="ARBA00022679"/>
    </source>
</evidence>